<dbReference type="PANTHER" id="PTHR10306:SF17">
    <property type="entry name" value="MARVEL DOMAIN-CONTAINING PROTEIN"/>
    <property type="match status" value="1"/>
</dbReference>
<feature type="transmembrane region" description="Helical" evidence="8">
    <location>
        <begin position="169"/>
        <end position="189"/>
    </location>
</feature>
<feature type="transmembrane region" description="Helical" evidence="8">
    <location>
        <begin position="81"/>
        <end position="101"/>
    </location>
</feature>
<evidence type="ECO:0000256" key="5">
    <source>
        <dbReference type="ARBA" id="ARBA00023136"/>
    </source>
</evidence>
<comment type="similarity">
    <text evidence="2">Belongs to the synaptophysin/synaptobrevin family.</text>
</comment>
<dbReference type="GeneID" id="115876623"/>
<gene>
    <name evidence="11" type="primary">LOC115876623</name>
</gene>
<evidence type="ECO:0000256" key="1">
    <source>
        <dbReference type="ARBA" id="ARBA00004141"/>
    </source>
</evidence>
<evidence type="ECO:0000313" key="10">
    <source>
        <dbReference type="Proteomes" id="UP000504635"/>
    </source>
</evidence>
<keyword evidence="5 7" id="KW-0472">Membrane</keyword>
<dbReference type="KEGG" id="soy:115876623"/>
<evidence type="ECO:0000313" key="11">
    <source>
        <dbReference type="RefSeq" id="XP_030748327.1"/>
    </source>
</evidence>
<dbReference type="AlphaFoldDB" id="A0A6J2XAQ9"/>
<feature type="transmembrane region" description="Helical" evidence="8">
    <location>
        <begin position="20"/>
        <end position="39"/>
    </location>
</feature>
<evidence type="ECO:0000256" key="7">
    <source>
        <dbReference type="PROSITE-ProRule" id="PRU00581"/>
    </source>
</evidence>
<evidence type="ECO:0000256" key="6">
    <source>
        <dbReference type="ARBA" id="ARBA00023180"/>
    </source>
</evidence>
<dbReference type="Proteomes" id="UP000504635">
    <property type="component" value="Unplaced"/>
</dbReference>
<reference evidence="11" key="1">
    <citation type="submission" date="2025-08" db="UniProtKB">
        <authorList>
            <consortium name="RefSeq"/>
        </authorList>
    </citation>
    <scope>IDENTIFICATION</scope>
    <source>
        <tissue evidence="11">Gonads</tissue>
    </source>
</reference>
<dbReference type="Pfam" id="PF01284">
    <property type="entry name" value="MARVEL"/>
    <property type="match status" value="1"/>
</dbReference>
<dbReference type="PRINTS" id="PR00220">
    <property type="entry name" value="SYNAPTOPHYSN"/>
</dbReference>
<protein>
    <submittedName>
        <fullName evidence="11">Synaptophysin-like protein 2</fullName>
    </submittedName>
</protein>
<name>A0A6J2XAQ9_SITOR</name>
<evidence type="ECO:0000259" key="9">
    <source>
        <dbReference type="PROSITE" id="PS51225"/>
    </source>
</evidence>
<evidence type="ECO:0000256" key="2">
    <source>
        <dbReference type="ARBA" id="ARBA00006476"/>
    </source>
</evidence>
<evidence type="ECO:0000256" key="4">
    <source>
        <dbReference type="ARBA" id="ARBA00022989"/>
    </source>
</evidence>
<proteinExistence type="inferred from homology"/>
<evidence type="ECO:0000256" key="8">
    <source>
        <dbReference type="SAM" id="Phobius"/>
    </source>
</evidence>
<dbReference type="OrthoDB" id="10006326at2759"/>
<dbReference type="PROSITE" id="PS51225">
    <property type="entry name" value="MARVEL"/>
    <property type="match status" value="1"/>
</dbReference>
<keyword evidence="4 8" id="KW-1133">Transmembrane helix</keyword>
<dbReference type="GO" id="GO:0030672">
    <property type="term" value="C:synaptic vesicle membrane"/>
    <property type="evidence" value="ECO:0007669"/>
    <property type="project" value="TreeGrafter"/>
</dbReference>
<dbReference type="InParanoid" id="A0A6J2XAQ9"/>
<dbReference type="InterPro" id="IPR001285">
    <property type="entry name" value="Synaptophysin/porin"/>
</dbReference>
<dbReference type="PANTHER" id="PTHR10306">
    <property type="entry name" value="SYNAPTOPHYSIN"/>
    <property type="match status" value="1"/>
</dbReference>
<evidence type="ECO:0000256" key="3">
    <source>
        <dbReference type="ARBA" id="ARBA00022692"/>
    </source>
</evidence>
<dbReference type="RefSeq" id="XP_030748327.1">
    <property type="nucleotide sequence ID" value="XM_030892467.1"/>
</dbReference>
<feature type="transmembrane region" description="Helical" evidence="8">
    <location>
        <begin position="113"/>
        <end position="136"/>
    </location>
</feature>
<keyword evidence="3 7" id="KW-0812">Transmembrane</keyword>
<keyword evidence="10" id="KW-1185">Reference proteome</keyword>
<comment type="subcellular location">
    <subcellularLocation>
        <location evidence="1">Membrane</location>
        <topology evidence="1">Multi-pass membrane protein</topology>
    </subcellularLocation>
</comment>
<dbReference type="InterPro" id="IPR008253">
    <property type="entry name" value="Marvel"/>
</dbReference>
<accession>A0A6J2XAQ9</accession>
<sequence length="206" mass="22874">MDLNFSAFQEPRGVMRILHFVFSICAFATIVDYTGYITLLCDKNSQIEFSYPFSISVAKSVNNNNSCTVSISNDFSSDAKFFVATGVLAMLYSIAIILVYAKMDEAYKANKKYPLYDFLITVFLAVLWLSSSAAWANGLSGLKSATSNPSFSTPDCCKIVTSSYSTLNISVIFGFLNFFLWAADLWFLYKETEWFQGAQVQSSGGV</sequence>
<feature type="domain" description="MARVEL" evidence="9">
    <location>
        <begin position="7"/>
        <end position="193"/>
    </location>
</feature>
<keyword evidence="6" id="KW-0325">Glycoprotein</keyword>
<organism evidence="10 11">
    <name type="scientific">Sitophilus oryzae</name>
    <name type="common">Rice weevil</name>
    <name type="synonym">Curculio oryzae</name>
    <dbReference type="NCBI Taxonomy" id="7048"/>
    <lineage>
        <taxon>Eukaryota</taxon>
        <taxon>Metazoa</taxon>
        <taxon>Ecdysozoa</taxon>
        <taxon>Arthropoda</taxon>
        <taxon>Hexapoda</taxon>
        <taxon>Insecta</taxon>
        <taxon>Pterygota</taxon>
        <taxon>Neoptera</taxon>
        <taxon>Endopterygota</taxon>
        <taxon>Coleoptera</taxon>
        <taxon>Polyphaga</taxon>
        <taxon>Cucujiformia</taxon>
        <taxon>Curculionidae</taxon>
        <taxon>Dryophthorinae</taxon>
        <taxon>Sitophilus</taxon>
    </lineage>
</organism>